<evidence type="ECO:0000313" key="2">
    <source>
        <dbReference type="EMBL" id="GBP75835.1"/>
    </source>
</evidence>
<proteinExistence type="predicted"/>
<feature type="signal peptide" evidence="1">
    <location>
        <begin position="1"/>
        <end position="19"/>
    </location>
</feature>
<evidence type="ECO:0000256" key="1">
    <source>
        <dbReference type="SAM" id="SignalP"/>
    </source>
</evidence>
<evidence type="ECO:0008006" key="4">
    <source>
        <dbReference type="Google" id="ProtNLM"/>
    </source>
</evidence>
<keyword evidence="1" id="KW-0732">Signal</keyword>
<dbReference type="Proteomes" id="UP000299102">
    <property type="component" value="Unassembled WGS sequence"/>
</dbReference>
<name>A0A4C1YNA2_EUMVA</name>
<keyword evidence="3" id="KW-1185">Reference proteome</keyword>
<sequence length="87" mass="9611">MLWICLAAMSNSLLWTTDGCCRRRETAVTTALRPRILNRCRNTIQSSDDKVPASGKGSRGIQLAVIPERRDPDRLSVSRTFSAPAPP</sequence>
<reference evidence="2 3" key="1">
    <citation type="journal article" date="2019" name="Commun. Biol.">
        <title>The bagworm genome reveals a unique fibroin gene that provides high tensile strength.</title>
        <authorList>
            <person name="Kono N."/>
            <person name="Nakamura H."/>
            <person name="Ohtoshi R."/>
            <person name="Tomita M."/>
            <person name="Numata K."/>
            <person name="Arakawa K."/>
        </authorList>
    </citation>
    <scope>NUCLEOTIDE SEQUENCE [LARGE SCALE GENOMIC DNA]</scope>
</reference>
<evidence type="ECO:0000313" key="3">
    <source>
        <dbReference type="Proteomes" id="UP000299102"/>
    </source>
</evidence>
<dbReference type="EMBL" id="BGZK01001263">
    <property type="protein sequence ID" value="GBP75835.1"/>
    <property type="molecule type" value="Genomic_DNA"/>
</dbReference>
<dbReference type="AlphaFoldDB" id="A0A4C1YNA2"/>
<accession>A0A4C1YNA2</accession>
<comment type="caution">
    <text evidence="2">The sequence shown here is derived from an EMBL/GenBank/DDBJ whole genome shotgun (WGS) entry which is preliminary data.</text>
</comment>
<organism evidence="2 3">
    <name type="scientific">Eumeta variegata</name>
    <name type="common">Bagworm moth</name>
    <name type="synonym">Eumeta japonica</name>
    <dbReference type="NCBI Taxonomy" id="151549"/>
    <lineage>
        <taxon>Eukaryota</taxon>
        <taxon>Metazoa</taxon>
        <taxon>Ecdysozoa</taxon>
        <taxon>Arthropoda</taxon>
        <taxon>Hexapoda</taxon>
        <taxon>Insecta</taxon>
        <taxon>Pterygota</taxon>
        <taxon>Neoptera</taxon>
        <taxon>Endopterygota</taxon>
        <taxon>Lepidoptera</taxon>
        <taxon>Glossata</taxon>
        <taxon>Ditrysia</taxon>
        <taxon>Tineoidea</taxon>
        <taxon>Psychidae</taxon>
        <taxon>Oiketicinae</taxon>
        <taxon>Eumeta</taxon>
    </lineage>
</organism>
<gene>
    <name evidence="2" type="ORF">EVAR_15084_1</name>
</gene>
<protein>
    <recommendedName>
        <fullName evidence="4">Secreted protein</fullName>
    </recommendedName>
</protein>
<feature type="chain" id="PRO_5020038965" description="Secreted protein" evidence="1">
    <location>
        <begin position="20"/>
        <end position="87"/>
    </location>
</feature>